<feature type="domain" description="Peptidase S74" evidence="3">
    <location>
        <begin position="499"/>
        <end position="594"/>
    </location>
</feature>
<evidence type="ECO:0000256" key="1">
    <source>
        <dbReference type="SAM" id="Coils"/>
    </source>
</evidence>
<evidence type="ECO:0000313" key="5">
    <source>
        <dbReference type="Proteomes" id="UP000199514"/>
    </source>
</evidence>
<keyword evidence="5" id="KW-1185">Reference proteome</keyword>
<evidence type="ECO:0000256" key="2">
    <source>
        <dbReference type="SAM" id="SignalP"/>
    </source>
</evidence>
<evidence type="ECO:0000259" key="3">
    <source>
        <dbReference type="PROSITE" id="PS51688"/>
    </source>
</evidence>
<name>A0A1I1FDC4_9BACT</name>
<organism evidence="4 5">
    <name type="scientific">Flexibacter flexilis DSM 6793</name>
    <dbReference type="NCBI Taxonomy" id="927664"/>
    <lineage>
        <taxon>Bacteria</taxon>
        <taxon>Pseudomonadati</taxon>
        <taxon>Bacteroidota</taxon>
        <taxon>Cytophagia</taxon>
        <taxon>Cytophagales</taxon>
        <taxon>Flexibacteraceae</taxon>
        <taxon>Flexibacter</taxon>
    </lineage>
</organism>
<gene>
    <name evidence="4" type="ORF">SAMN05421780_102132</name>
</gene>
<dbReference type="OrthoDB" id="966072at2"/>
<keyword evidence="2" id="KW-0732">Signal</keyword>
<dbReference type="Pfam" id="PF13884">
    <property type="entry name" value="Peptidase_S74"/>
    <property type="match status" value="1"/>
</dbReference>
<dbReference type="EMBL" id="FOLE01000002">
    <property type="protein sequence ID" value="SFB96956.1"/>
    <property type="molecule type" value="Genomic_DNA"/>
</dbReference>
<proteinExistence type="predicted"/>
<dbReference type="RefSeq" id="WP_091508275.1">
    <property type="nucleotide sequence ID" value="NZ_FOLE01000002.1"/>
</dbReference>
<feature type="signal peptide" evidence="2">
    <location>
        <begin position="1"/>
        <end position="19"/>
    </location>
</feature>
<evidence type="ECO:0000313" key="4">
    <source>
        <dbReference type="EMBL" id="SFB96956.1"/>
    </source>
</evidence>
<protein>
    <submittedName>
        <fullName evidence="4">Chaperone of endosialidase</fullName>
    </submittedName>
</protein>
<dbReference type="STRING" id="927664.SAMN05421780_102132"/>
<reference evidence="4 5" key="1">
    <citation type="submission" date="2016-10" db="EMBL/GenBank/DDBJ databases">
        <authorList>
            <person name="de Groot N.N."/>
        </authorList>
    </citation>
    <scope>NUCLEOTIDE SEQUENCE [LARGE SCALE GENOMIC DNA]</scope>
    <source>
        <strain evidence="4 5">DSM 6793</strain>
    </source>
</reference>
<dbReference type="InterPro" id="IPR036388">
    <property type="entry name" value="WH-like_DNA-bd_sf"/>
</dbReference>
<keyword evidence="1" id="KW-0175">Coiled coil</keyword>
<accession>A0A1I1FDC4</accession>
<dbReference type="InterPro" id="IPR030392">
    <property type="entry name" value="S74_ICA"/>
</dbReference>
<feature type="coiled-coil region" evidence="1">
    <location>
        <begin position="580"/>
        <end position="621"/>
    </location>
</feature>
<feature type="chain" id="PRO_5011744166" evidence="2">
    <location>
        <begin position="20"/>
        <end position="629"/>
    </location>
</feature>
<dbReference type="Proteomes" id="UP000199514">
    <property type="component" value="Unassembled WGS sequence"/>
</dbReference>
<dbReference type="PROSITE" id="PS51688">
    <property type="entry name" value="ICA"/>
    <property type="match status" value="1"/>
</dbReference>
<sequence>MLKKYLFIALVGASNMALAQGVAVNTDNTAPDNSAMLDVKSTTKGLLTPRMTAAQRAAISSPATGLLVYQTDGTTGFYHYNGSAWIYLLNGNTGWGVTGNGSTSASSNFIGTTDATDFVARTNNTERFRIASAGNVGIGGVPSPLGALHVSGPVGANSWTYIGGNLNGTANPSTSMNYGLMYGWNASGGLGESDLVWGTGLGAAPSLNFTTWNGTTKTRRVTITSAGNVGIGTTSPSSLVHALTSSTSPTILVENTLATSYAMIGYKGTGREYRVGTGNASESTYGVNDKFFVFDYSANAMRMAIDASGNMGIGTTSPTSRLHVLNGMITTENTTATSYAMVSYKGSGREYRVGTGGASESGYGVANTFFVFDVNANSMRMAIDASGNMGVGTTSPSEKIDVPSGKINVGQLTGYQTKIGAGFIDFYDVTGATKTSNIAQNNSSGDLYINNLTASNNTIINYNNGGFLGIGTNAPTVKLQVYNGSTTGKYTTTGWTHSSDARLKTNVMPVTQALALVSQLNGVYYNWKQTPNANRQIGFLAQDVRKIVPEVVEGKEGDIEKGETLSMAYQNLVPVLVNAIKEQQAQIEALKTENASLKIQNSSVEAKLNNMEASIQELKSLLLLEAKQK</sequence>
<dbReference type="AlphaFoldDB" id="A0A1I1FDC4"/>
<dbReference type="Gene3D" id="1.10.10.10">
    <property type="entry name" value="Winged helix-like DNA-binding domain superfamily/Winged helix DNA-binding domain"/>
    <property type="match status" value="1"/>
</dbReference>